<proteinExistence type="predicted"/>
<sequence>MIEGNSIRSTERMTGIHRDTIMRLTTRTGKACFNFLDKKVRGVRAERVQADEIWTYVFKKQARIGIDTDEPHIGDQYVFVGMDADTKLVISHLVGKRDGQSAYYFMRDLRERVVGRIQLTTDGFKPYLRAVEDTFGGDVNYAQLIKVYGQVPQGTGGRGWYAAAKFMSAYASTVSGVPAPSAVSTSYIERQNLTMRMQMRRMTRLTNAFSKKLENLEAAIALHFAHYNFCRIHQSLRITPAMAAGLTNHVWDLEELLSTAAA</sequence>
<name>A0A7G8BEN1_9BACT</name>
<evidence type="ECO:0000313" key="1">
    <source>
        <dbReference type="EMBL" id="QNI31001.1"/>
    </source>
</evidence>
<reference evidence="1 2" key="1">
    <citation type="submission" date="2020-08" db="EMBL/GenBank/DDBJ databases">
        <title>Edaphobacter telluris sp. nov. and Acidobacterium dinghuensis sp. nov., two acidobacteria isolated from forest soil.</title>
        <authorList>
            <person name="Fu J."/>
            <person name="Qiu L."/>
        </authorList>
    </citation>
    <scope>NUCLEOTIDE SEQUENCE [LARGE SCALE GENOMIC DNA]</scope>
    <source>
        <strain evidence="1">4Y35</strain>
    </source>
</reference>
<accession>A0A7G8BEN1</accession>
<evidence type="ECO:0000313" key="2">
    <source>
        <dbReference type="Proteomes" id="UP000515312"/>
    </source>
</evidence>
<dbReference type="AlphaFoldDB" id="A0A7G8BEN1"/>
<dbReference type="KEGG" id="adin:H7849_18055"/>
<dbReference type="Proteomes" id="UP000515312">
    <property type="component" value="Chromosome"/>
</dbReference>
<dbReference type="EMBL" id="CP060394">
    <property type="protein sequence ID" value="QNI31001.1"/>
    <property type="molecule type" value="Genomic_DNA"/>
</dbReference>
<protein>
    <submittedName>
        <fullName evidence="1">DDE-type integrase/transposase/recombinase</fullName>
    </submittedName>
</protein>
<keyword evidence="2" id="KW-1185">Reference proteome</keyword>
<organism evidence="1 2">
    <name type="scientific">Alloacidobacterium dinghuense</name>
    <dbReference type="NCBI Taxonomy" id="2763107"/>
    <lineage>
        <taxon>Bacteria</taxon>
        <taxon>Pseudomonadati</taxon>
        <taxon>Acidobacteriota</taxon>
        <taxon>Terriglobia</taxon>
        <taxon>Terriglobales</taxon>
        <taxon>Acidobacteriaceae</taxon>
        <taxon>Alloacidobacterium</taxon>
    </lineage>
</organism>
<dbReference type="RefSeq" id="WP_186741289.1">
    <property type="nucleotide sequence ID" value="NZ_CP060394.1"/>
</dbReference>
<gene>
    <name evidence="1" type="ORF">H7849_18055</name>
</gene>